<dbReference type="AlphaFoldDB" id="A0A382GR29"/>
<reference evidence="1" key="1">
    <citation type="submission" date="2018-05" db="EMBL/GenBank/DDBJ databases">
        <authorList>
            <person name="Lanie J.A."/>
            <person name="Ng W.-L."/>
            <person name="Kazmierczak K.M."/>
            <person name="Andrzejewski T.M."/>
            <person name="Davidsen T.M."/>
            <person name="Wayne K.J."/>
            <person name="Tettelin H."/>
            <person name="Glass J.I."/>
            <person name="Rusch D."/>
            <person name="Podicherti R."/>
            <person name="Tsui H.-C.T."/>
            <person name="Winkler M.E."/>
        </authorList>
    </citation>
    <scope>NUCLEOTIDE SEQUENCE</scope>
</reference>
<organism evidence="1">
    <name type="scientific">marine metagenome</name>
    <dbReference type="NCBI Taxonomy" id="408172"/>
    <lineage>
        <taxon>unclassified sequences</taxon>
        <taxon>metagenomes</taxon>
        <taxon>ecological metagenomes</taxon>
    </lineage>
</organism>
<protein>
    <submittedName>
        <fullName evidence="1">Uncharacterized protein</fullName>
    </submittedName>
</protein>
<evidence type="ECO:0000313" key="1">
    <source>
        <dbReference type="EMBL" id="SVB76621.1"/>
    </source>
</evidence>
<accession>A0A382GR29</accession>
<proteinExistence type="predicted"/>
<gene>
    <name evidence="1" type="ORF">METZ01_LOCUS229475</name>
</gene>
<dbReference type="EMBL" id="UINC01056508">
    <property type="protein sequence ID" value="SVB76621.1"/>
    <property type="molecule type" value="Genomic_DNA"/>
</dbReference>
<sequence length="30" mass="3293">MSVPTFCSFGHNNWIVIINPNQFKLTGIGG</sequence>
<name>A0A382GR29_9ZZZZ</name>